<comment type="caution">
    <text evidence="2">The sequence shown here is derived from an EMBL/GenBank/DDBJ whole genome shotgun (WGS) entry which is preliminary data.</text>
</comment>
<feature type="domain" description="Cyclic nucleotide-binding" evidence="1">
    <location>
        <begin position="15"/>
        <end position="134"/>
    </location>
</feature>
<dbReference type="PROSITE" id="PS50042">
    <property type="entry name" value="CNMP_BINDING_3"/>
    <property type="match status" value="1"/>
</dbReference>
<dbReference type="PANTHER" id="PTHR24567:SF68">
    <property type="entry name" value="DNA-BINDING TRANSCRIPTIONAL DUAL REGULATOR CRP"/>
    <property type="match status" value="1"/>
</dbReference>
<proteinExistence type="predicted"/>
<protein>
    <submittedName>
        <fullName evidence="2">Cyclic nucleotide-binding domain-containing protein</fullName>
    </submittedName>
</protein>
<organism evidence="2 3">
    <name type="scientific">Aquamicrobium zhengzhouense</name>
    <dbReference type="NCBI Taxonomy" id="2781738"/>
    <lineage>
        <taxon>Bacteria</taxon>
        <taxon>Pseudomonadati</taxon>
        <taxon>Pseudomonadota</taxon>
        <taxon>Alphaproteobacteria</taxon>
        <taxon>Hyphomicrobiales</taxon>
        <taxon>Phyllobacteriaceae</taxon>
        <taxon>Aquamicrobium</taxon>
    </lineage>
</organism>
<evidence type="ECO:0000259" key="1">
    <source>
        <dbReference type="PROSITE" id="PS50042"/>
    </source>
</evidence>
<dbReference type="SUPFAM" id="SSF51206">
    <property type="entry name" value="cAMP-binding domain-like"/>
    <property type="match status" value="1"/>
</dbReference>
<dbReference type="Gene3D" id="2.60.120.10">
    <property type="entry name" value="Jelly Rolls"/>
    <property type="match status" value="1"/>
</dbReference>
<name>A0ABS0SHP9_9HYPH</name>
<dbReference type="Proteomes" id="UP000601789">
    <property type="component" value="Unassembled WGS sequence"/>
</dbReference>
<sequence>MALDDDIRTLSGVGLFSDLTPEQLRLLAFGAEQVRLASGREIYRENAPADCAYVIVAGKVVLYREQDGEAVALSRVGPGTLLGELALITDTRRLTYAAAETDVELIRLNRSLFRRILEEYPETAAELHRRMLEELQAFLQKIERLAPKFSD</sequence>
<evidence type="ECO:0000313" key="2">
    <source>
        <dbReference type="EMBL" id="MBI1622105.1"/>
    </source>
</evidence>
<dbReference type="InterPro" id="IPR018490">
    <property type="entry name" value="cNMP-bd_dom_sf"/>
</dbReference>
<reference evidence="2 3" key="1">
    <citation type="submission" date="2020-10" db="EMBL/GenBank/DDBJ databases">
        <title>Aquamicrobium zhengzhouensis sp. nov., a exopolysaccharide producing bacterium isolated from farmland soil.</title>
        <authorList>
            <person name="Wang X."/>
        </authorList>
    </citation>
    <scope>NUCLEOTIDE SEQUENCE [LARGE SCALE GENOMIC DNA]</scope>
    <source>
        <strain evidence="3">cd-1</strain>
    </source>
</reference>
<dbReference type="InterPro" id="IPR050397">
    <property type="entry name" value="Env_Response_Regulators"/>
</dbReference>
<keyword evidence="3" id="KW-1185">Reference proteome</keyword>
<dbReference type="PANTHER" id="PTHR24567">
    <property type="entry name" value="CRP FAMILY TRANSCRIPTIONAL REGULATORY PROTEIN"/>
    <property type="match status" value="1"/>
</dbReference>
<dbReference type="InterPro" id="IPR000595">
    <property type="entry name" value="cNMP-bd_dom"/>
</dbReference>
<gene>
    <name evidence="2" type="ORF">IOD40_15710</name>
</gene>
<dbReference type="Pfam" id="PF00027">
    <property type="entry name" value="cNMP_binding"/>
    <property type="match status" value="1"/>
</dbReference>
<evidence type="ECO:0000313" key="3">
    <source>
        <dbReference type="Proteomes" id="UP000601789"/>
    </source>
</evidence>
<dbReference type="InterPro" id="IPR014710">
    <property type="entry name" value="RmlC-like_jellyroll"/>
</dbReference>
<accession>A0ABS0SHP9</accession>
<dbReference type="RefSeq" id="WP_198477643.1">
    <property type="nucleotide sequence ID" value="NZ_JADGMQ010000013.1"/>
</dbReference>
<dbReference type="SMART" id="SM00100">
    <property type="entry name" value="cNMP"/>
    <property type="match status" value="1"/>
</dbReference>
<dbReference type="EMBL" id="JADGMQ010000013">
    <property type="protein sequence ID" value="MBI1622105.1"/>
    <property type="molecule type" value="Genomic_DNA"/>
</dbReference>
<dbReference type="CDD" id="cd00038">
    <property type="entry name" value="CAP_ED"/>
    <property type="match status" value="1"/>
</dbReference>